<dbReference type="AlphaFoldDB" id="A0A8H7IQC3"/>
<reference evidence="2" key="1">
    <citation type="submission" date="2016-08" db="EMBL/GenBank/DDBJ databases">
        <authorList>
            <person name="Yan J."/>
        </authorList>
    </citation>
    <scope>NUCLEOTIDE SEQUENCE</scope>
    <source>
        <strain evidence="2">CSS-01s</strain>
    </source>
</reference>
<protein>
    <submittedName>
        <fullName evidence="2">Uncharacterized protein</fullName>
    </submittedName>
</protein>
<evidence type="ECO:0000313" key="3">
    <source>
        <dbReference type="Proteomes" id="UP000627934"/>
    </source>
</evidence>
<dbReference type="EMBL" id="MDYX01000024">
    <property type="protein sequence ID" value="KAF9629689.1"/>
    <property type="molecule type" value="Genomic_DNA"/>
</dbReference>
<comment type="caution">
    <text evidence="2">The sequence shown here is derived from an EMBL/GenBank/DDBJ whole genome shotgun (WGS) entry which is preliminary data.</text>
</comment>
<name>A0A8H7IQC3_9PEZI</name>
<organism evidence="2 3">
    <name type="scientific">Lasiodiplodia theobromae</name>
    <dbReference type="NCBI Taxonomy" id="45133"/>
    <lineage>
        <taxon>Eukaryota</taxon>
        <taxon>Fungi</taxon>
        <taxon>Dikarya</taxon>
        <taxon>Ascomycota</taxon>
        <taxon>Pezizomycotina</taxon>
        <taxon>Dothideomycetes</taxon>
        <taxon>Dothideomycetes incertae sedis</taxon>
        <taxon>Botryosphaeriales</taxon>
        <taxon>Botryosphaeriaceae</taxon>
        <taxon>Lasiodiplodia</taxon>
    </lineage>
</organism>
<evidence type="ECO:0000256" key="1">
    <source>
        <dbReference type="SAM" id="MobiDB-lite"/>
    </source>
</evidence>
<reference evidence="2" key="2">
    <citation type="journal article" date="2018" name="DNA Res.">
        <title>Comparative genome and transcriptome analyses reveal adaptations to opportunistic infections in woody plant degrading pathogens of Botryosphaeriaceae.</title>
        <authorList>
            <person name="Yan J.Y."/>
            <person name="Zhao W.S."/>
            <person name="Chen Z."/>
            <person name="Xing Q.K."/>
            <person name="Zhang W."/>
            <person name="Chethana K.W.T."/>
            <person name="Xue M.F."/>
            <person name="Xu J.P."/>
            <person name="Phillips A.J.L."/>
            <person name="Wang Y."/>
            <person name="Liu J.H."/>
            <person name="Liu M."/>
            <person name="Zhou Y."/>
            <person name="Jayawardena R.S."/>
            <person name="Manawasinghe I.S."/>
            <person name="Huang J.B."/>
            <person name="Qiao G.H."/>
            <person name="Fu C.Y."/>
            <person name="Guo F.F."/>
            <person name="Dissanayake A.J."/>
            <person name="Peng Y.L."/>
            <person name="Hyde K.D."/>
            <person name="Li X.H."/>
        </authorList>
    </citation>
    <scope>NUCLEOTIDE SEQUENCE</scope>
    <source>
        <strain evidence="2">CSS-01s</strain>
    </source>
</reference>
<accession>A0A8H7IQC3</accession>
<dbReference type="Proteomes" id="UP000627934">
    <property type="component" value="Unassembled WGS sequence"/>
</dbReference>
<gene>
    <name evidence="2" type="ORF">BFW01_g10892</name>
</gene>
<proteinExistence type="predicted"/>
<feature type="compositionally biased region" description="Basic and acidic residues" evidence="1">
    <location>
        <begin position="7"/>
        <end position="17"/>
    </location>
</feature>
<sequence length="97" mass="10785">MQHRRQSRNEEPPELGERCLSTNAKFKPPLSPKRAPRRSAPDRAKLGPLSCAALCGPFIINRSEAARVKPARESFRALHASLSTTLPHLVLCMTRIS</sequence>
<feature type="region of interest" description="Disordered" evidence="1">
    <location>
        <begin position="1"/>
        <end position="43"/>
    </location>
</feature>
<evidence type="ECO:0000313" key="2">
    <source>
        <dbReference type="EMBL" id="KAF9629689.1"/>
    </source>
</evidence>